<evidence type="ECO:0000256" key="7">
    <source>
        <dbReference type="PROSITE-ProRule" id="PRU00433"/>
    </source>
</evidence>
<dbReference type="OrthoDB" id="9805202at2"/>
<dbReference type="GO" id="GO:0020037">
    <property type="term" value="F:heme binding"/>
    <property type="evidence" value="ECO:0007669"/>
    <property type="project" value="InterPro"/>
</dbReference>
<evidence type="ECO:0000256" key="8">
    <source>
        <dbReference type="SAM" id="MobiDB-lite"/>
    </source>
</evidence>
<keyword evidence="2 7" id="KW-0349">Heme</keyword>
<evidence type="ECO:0000256" key="1">
    <source>
        <dbReference type="ARBA" id="ARBA00004196"/>
    </source>
</evidence>
<evidence type="ECO:0000256" key="2">
    <source>
        <dbReference type="ARBA" id="ARBA00022617"/>
    </source>
</evidence>
<proteinExistence type="predicted"/>
<dbReference type="EMBL" id="MLCB01000188">
    <property type="protein sequence ID" value="OJI92287.1"/>
    <property type="molecule type" value="Genomic_DNA"/>
</dbReference>
<evidence type="ECO:0000256" key="6">
    <source>
        <dbReference type="ARBA" id="ARBA00023004"/>
    </source>
</evidence>
<dbReference type="Pfam" id="PF03150">
    <property type="entry name" value="CCP_MauG"/>
    <property type="match status" value="1"/>
</dbReference>
<evidence type="ECO:0000256" key="4">
    <source>
        <dbReference type="ARBA" id="ARBA00022729"/>
    </source>
</evidence>
<feature type="domain" description="Cytochrome c" evidence="10">
    <location>
        <begin position="253"/>
        <end position="412"/>
    </location>
</feature>
<keyword evidence="3 7" id="KW-0479">Metal-binding</keyword>
<dbReference type="STRING" id="696762.PFRI_34920"/>
<keyword evidence="4 9" id="KW-0732">Signal</keyword>
<reference evidence="11 12" key="1">
    <citation type="submission" date="2016-10" db="EMBL/GenBank/DDBJ databases">
        <title>Genome sequence of Planktotalea frisia SH6-1.</title>
        <authorList>
            <person name="Poehlein A."/>
            <person name="Bakenhus I."/>
            <person name="Voget S."/>
            <person name="Brinkhoff T."/>
            <person name="Simon M."/>
        </authorList>
    </citation>
    <scope>NUCLEOTIDE SEQUENCE [LARGE SCALE GENOMIC DNA]</scope>
    <source>
        <strain evidence="11 12">SH6-1</strain>
    </source>
</reference>
<evidence type="ECO:0000259" key="10">
    <source>
        <dbReference type="PROSITE" id="PS51007"/>
    </source>
</evidence>
<feature type="region of interest" description="Disordered" evidence="8">
    <location>
        <begin position="421"/>
        <end position="440"/>
    </location>
</feature>
<name>A0A1L9NSQ0_9RHOB</name>
<keyword evidence="6 7" id="KW-0408">Iron</keyword>
<dbReference type="AlphaFoldDB" id="A0A1L9NSQ0"/>
<protein>
    <submittedName>
        <fullName evidence="11">Cytochrome c551 peroxidase</fullName>
        <ecNumber evidence="11">1.11.1.5</ecNumber>
    </submittedName>
</protein>
<sequence length="440" mass="48137">MRTFLTTILFATTANLALASDLPNPILPSDFPALDTETVALGRQLFFDPVLSGNDNIACATCHHPALGTGDAMSLSIGEGGLGLGRLREVVNGNAPKARIPRNAPALFNLGAREFTVMFHDGRVQLNRESMYGIAMPEGRTLERPVNTALAAQNILPILSHDEMAGHPGENAIADAIDAENIHGPDGAWQLIAAKVEAIEEYRMAFDWIIGKDEPIHITDISNALSQFITYEFRATDSPFDQYLNGKQEALEVDQMAGMELFYGKANCSSCHSGKFQTDHGFHAIGLPQFGPGKDDAYSDAGRGMISGVKEDKYRFRTPSLRNVTLSAPYGHNGAYTDLEAMVRHHLDPFEGLGNYDRRQAALHELGESEKDWKPMDDLAEVLRIAMAAEIEPVDLSESEIDQLMSFLRALEDPISRHGRLGVQDRVPSDLPLDPISDPS</sequence>
<gene>
    <name evidence="11" type="primary">ccp</name>
    <name evidence="11" type="ORF">PFRI_34920</name>
</gene>
<dbReference type="InterPro" id="IPR036909">
    <property type="entry name" value="Cyt_c-like_dom_sf"/>
</dbReference>
<dbReference type="EC" id="1.11.1.5" evidence="11"/>
<dbReference type="GO" id="GO:0030313">
    <property type="term" value="C:cell envelope"/>
    <property type="evidence" value="ECO:0007669"/>
    <property type="project" value="UniProtKB-SubCell"/>
</dbReference>
<dbReference type="PROSITE" id="PS51007">
    <property type="entry name" value="CYTC"/>
    <property type="match status" value="1"/>
</dbReference>
<evidence type="ECO:0000256" key="5">
    <source>
        <dbReference type="ARBA" id="ARBA00023002"/>
    </source>
</evidence>
<dbReference type="GO" id="GO:0046872">
    <property type="term" value="F:metal ion binding"/>
    <property type="evidence" value="ECO:0007669"/>
    <property type="project" value="UniProtKB-KW"/>
</dbReference>
<dbReference type="Proteomes" id="UP000184514">
    <property type="component" value="Unassembled WGS sequence"/>
</dbReference>
<comment type="subcellular location">
    <subcellularLocation>
        <location evidence="1">Cell envelope</location>
    </subcellularLocation>
</comment>
<dbReference type="InterPro" id="IPR051395">
    <property type="entry name" value="Cytochrome_c_Peroxidase/MauG"/>
</dbReference>
<dbReference type="GO" id="GO:0004130">
    <property type="term" value="F:cytochrome-c peroxidase activity"/>
    <property type="evidence" value="ECO:0007669"/>
    <property type="project" value="UniProtKB-EC"/>
</dbReference>
<feature type="signal peptide" evidence="9">
    <location>
        <begin position="1"/>
        <end position="19"/>
    </location>
</feature>
<dbReference type="RefSeq" id="WP_072631996.1">
    <property type="nucleotide sequence ID" value="NZ_MLCB01000188.1"/>
</dbReference>
<comment type="caution">
    <text evidence="11">The sequence shown here is derived from an EMBL/GenBank/DDBJ whole genome shotgun (WGS) entry which is preliminary data.</text>
</comment>
<dbReference type="PANTHER" id="PTHR30600">
    <property type="entry name" value="CYTOCHROME C PEROXIDASE-RELATED"/>
    <property type="match status" value="1"/>
</dbReference>
<evidence type="ECO:0000256" key="3">
    <source>
        <dbReference type="ARBA" id="ARBA00022723"/>
    </source>
</evidence>
<dbReference type="Gene3D" id="1.10.760.10">
    <property type="entry name" value="Cytochrome c-like domain"/>
    <property type="match status" value="2"/>
</dbReference>
<dbReference type="GO" id="GO:0009055">
    <property type="term" value="F:electron transfer activity"/>
    <property type="evidence" value="ECO:0007669"/>
    <property type="project" value="InterPro"/>
</dbReference>
<dbReference type="InterPro" id="IPR004852">
    <property type="entry name" value="Di-haem_cyt_c_peroxidsae"/>
</dbReference>
<evidence type="ECO:0000313" key="12">
    <source>
        <dbReference type="Proteomes" id="UP000184514"/>
    </source>
</evidence>
<keyword evidence="12" id="KW-1185">Reference proteome</keyword>
<dbReference type="SUPFAM" id="SSF46626">
    <property type="entry name" value="Cytochrome c"/>
    <property type="match status" value="2"/>
</dbReference>
<keyword evidence="5 11" id="KW-0560">Oxidoreductase</keyword>
<dbReference type="PANTHER" id="PTHR30600:SF10">
    <property type="entry name" value="BLL6722 PROTEIN"/>
    <property type="match status" value="1"/>
</dbReference>
<dbReference type="InterPro" id="IPR009056">
    <property type="entry name" value="Cyt_c-like_dom"/>
</dbReference>
<feature type="compositionally biased region" description="Low complexity" evidence="8">
    <location>
        <begin position="429"/>
        <end position="440"/>
    </location>
</feature>
<feature type="chain" id="PRO_5013177148" evidence="9">
    <location>
        <begin position="20"/>
        <end position="440"/>
    </location>
</feature>
<keyword evidence="11" id="KW-0575">Peroxidase</keyword>
<evidence type="ECO:0000313" key="11">
    <source>
        <dbReference type="EMBL" id="OJI92287.1"/>
    </source>
</evidence>
<organism evidence="11 12">
    <name type="scientific">Planktotalea frisia</name>
    <dbReference type="NCBI Taxonomy" id="696762"/>
    <lineage>
        <taxon>Bacteria</taxon>
        <taxon>Pseudomonadati</taxon>
        <taxon>Pseudomonadota</taxon>
        <taxon>Alphaproteobacteria</taxon>
        <taxon>Rhodobacterales</taxon>
        <taxon>Paracoccaceae</taxon>
        <taxon>Planktotalea</taxon>
    </lineage>
</organism>
<evidence type="ECO:0000256" key="9">
    <source>
        <dbReference type="SAM" id="SignalP"/>
    </source>
</evidence>
<accession>A0A1L9NSQ0</accession>